<evidence type="ECO:0008006" key="3">
    <source>
        <dbReference type="Google" id="ProtNLM"/>
    </source>
</evidence>
<dbReference type="RefSeq" id="WP_192029859.1">
    <property type="nucleotide sequence ID" value="NZ_JACYTR010000023.1"/>
</dbReference>
<dbReference type="InterPro" id="IPR029044">
    <property type="entry name" value="Nucleotide-diphossugar_trans"/>
</dbReference>
<dbReference type="Proteomes" id="UP000613768">
    <property type="component" value="Unassembled WGS sequence"/>
</dbReference>
<organism evidence="1 2">
    <name type="scientific">Pseudomarimonas arenosa</name>
    <dbReference type="NCBI Taxonomy" id="2774145"/>
    <lineage>
        <taxon>Bacteria</taxon>
        <taxon>Pseudomonadati</taxon>
        <taxon>Pseudomonadota</taxon>
        <taxon>Gammaproteobacteria</taxon>
        <taxon>Lysobacterales</taxon>
        <taxon>Lysobacteraceae</taxon>
        <taxon>Pseudomarimonas</taxon>
    </lineage>
</organism>
<sequence length="607" mass="66416">MSSTPAQTVPLYAVVDGRSAALGPDEVVFYDPVLDRSHVMATPVVQALDLCREFQPLDVHVQRICERLPNMAGQQAAVKRVLENLVARGCLVTDDAFVRTLSDVPGVGRLSTAGIFIRACDRPEQLERLLASLIEHQARFSAPGTLVVVDDSKRPESVERHAALLATFARQWNDSTHHVTPSLWRNWAEAWSEQTGQGVALRRMLLGDASYRGPRGGGEGRNLITLLAAGGKYLLFDDDHLLPMRRHPGAQDLLAPPAMGWAPITFASMDEALAQGDECSSDPLALHLDLCGRRLGECLGEGRPVGFSAHNIRGLAPSREPLLRGESRILLTQHGHRGGSCSAGISWLFMLPEGARQGYAADSARYQALRGDVPVWFGTSHYVLDRSGRFPPLAIDNSRLMPCTSPYGRGEDALFNSLALASDAKAVQLHLPMSVGHKPEAGRDRSALFAAPHRPEVSSCLSDLVDELAPSLYGEHASKRFSVLSASMRDLIDASDSGLLSYLRTYFTHRRSLLVENLKRTASQATNACSEWQQDLRSQLEVNARAIVERGAPRFQGMAENATGQDCVERFRREVESLADGLDAWPAAWEVAIERQAKCLEQSRVTA</sequence>
<name>A0AAW3ZMM0_9GAMM</name>
<dbReference type="SUPFAM" id="SSF53448">
    <property type="entry name" value="Nucleotide-diphospho-sugar transferases"/>
    <property type="match status" value="1"/>
</dbReference>
<comment type="caution">
    <text evidence="1">The sequence shown here is derived from an EMBL/GenBank/DDBJ whole genome shotgun (WGS) entry which is preliminary data.</text>
</comment>
<keyword evidence="2" id="KW-1185">Reference proteome</keyword>
<reference evidence="1 2" key="1">
    <citation type="submission" date="2020-09" db="EMBL/GenBank/DDBJ databases">
        <title>Pseudoxanthomonas sp. CAU 1598 isolated from sand of Yaerae Beach.</title>
        <authorList>
            <person name="Kim W."/>
        </authorList>
    </citation>
    <scope>NUCLEOTIDE SEQUENCE [LARGE SCALE GENOMIC DNA]</scope>
    <source>
        <strain evidence="1 2">CAU 1598</strain>
    </source>
</reference>
<evidence type="ECO:0000313" key="1">
    <source>
        <dbReference type="EMBL" id="MBD8526437.1"/>
    </source>
</evidence>
<evidence type="ECO:0000313" key="2">
    <source>
        <dbReference type="Proteomes" id="UP000613768"/>
    </source>
</evidence>
<protein>
    <recommendedName>
        <fullName evidence="3">Glycosyltransferase 2-like domain-containing protein</fullName>
    </recommendedName>
</protein>
<gene>
    <name evidence="1" type="ORF">IFO71_11880</name>
</gene>
<proteinExistence type="predicted"/>
<dbReference type="AlphaFoldDB" id="A0AAW3ZMM0"/>
<accession>A0AAW3ZMM0</accession>
<dbReference type="EMBL" id="JACYTR010000023">
    <property type="protein sequence ID" value="MBD8526437.1"/>
    <property type="molecule type" value="Genomic_DNA"/>
</dbReference>